<sequence length="312" mass="35501">MQIYKVKNNQNIFDVALNIYGSIEGVFNLLANNPELSFSSILKEDDELYWDEGSAIYDHIVNTMKAEHIIPVNGERHVYFKETSATLRCVICVSPDSPSITLLVSGDGSMVVDWGDNSDLENILLEPTDKAYTHFFDNVVEKREIRLYGDFNLKTWNMSTINGLIMPTTPLVVDEIISEKNNISLQGLFLFKGTYLVKLSNMSISSLLSIQDMSLEVLELKNIDYYNQSVINDYLIYIATHNNQRRNCKVILDIQPSGEYKEPIRDDGGNYIITTGMEAIYVITHEPAWNESGSWLFNINGTIYQYENSDIA</sequence>
<dbReference type="AlphaFoldDB" id="A0A108T469"/>
<gene>
    <name evidence="1" type="ORF">AA415_02638</name>
</gene>
<dbReference type="RefSeq" id="WP_060386284.1">
    <property type="nucleotide sequence ID" value="NZ_JADMRQ010000021.1"/>
</dbReference>
<comment type="caution">
    <text evidence="1">The sequence shown here is derived from an EMBL/GenBank/DDBJ whole genome shotgun (WGS) entry which is preliminary data.</text>
</comment>
<dbReference type="EMBL" id="LRGC01000016">
    <property type="protein sequence ID" value="KWR52960.1"/>
    <property type="molecule type" value="Genomic_DNA"/>
</dbReference>
<evidence type="ECO:0000313" key="2">
    <source>
        <dbReference type="Proteomes" id="UP000056419"/>
    </source>
</evidence>
<reference evidence="1 2" key="1">
    <citation type="journal article" date="2016" name="BMC Genomics">
        <title>Type VI secretion systems of human gut Bacteroidales segregate into three genetic architectures, two of which are contained on mobile genetic elements.</title>
        <authorList>
            <person name="Coyne M.J."/>
            <person name="Roelofs K.G."/>
            <person name="Comstock L.E."/>
        </authorList>
    </citation>
    <scope>NUCLEOTIDE SEQUENCE [LARGE SCALE GENOMIC DNA]</scope>
    <source>
        <strain evidence="1 2">CL09T03C01</strain>
    </source>
</reference>
<dbReference type="Proteomes" id="UP000056419">
    <property type="component" value="Unassembled WGS sequence"/>
</dbReference>
<name>A0A108T469_BACSE</name>
<evidence type="ECO:0000313" key="1">
    <source>
        <dbReference type="EMBL" id="KWR52960.1"/>
    </source>
</evidence>
<dbReference type="PATRIC" id="fig|46506.5.peg.2831"/>
<dbReference type="STRING" id="46506.AA415_02638"/>
<keyword evidence="2" id="KW-1185">Reference proteome</keyword>
<protein>
    <submittedName>
        <fullName evidence="1">Uncharacterized protein</fullName>
    </submittedName>
</protein>
<proteinExistence type="predicted"/>
<accession>A0A108T469</accession>
<organism evidence="1 2">
    <name type="scientific">Bacteroides stercoris</name>
    <dbReference type="NCBI Taxonomy" id="46506"/>
    <lineage>
        <taxon>Bacteria</taxon>
        <taxon>Pseudomonadati</taxon>
        <taxon>Bacteroidota</taxon>
        <taxon>Bacteroidia</taxon>
        <taxon>Bacteroidales</taxon>
        <taxon>Bacteroidaceae</taxon>
        <taxon>Bacteroides</taxon>
    </lineage>
</organism>